<dbReference type="AlphaFoldDB" id="A0A0E9S7K0"/>
<reference evidence="1" key="1">
    <citation type="submission" date="2014-11" db="EMBL/GenBank/DDBJ databases">
        <authorList>
            <person name="Amaro Gonzalez C."/>
        </authorList>
    </citation>
    <scope>NUCLEOTIDE SEQUENCE</scope>
</reference>
<accession>A0A0E9S7K0</accession>
<reference evidence="1" key="2">
    <citation type="journal article" date="2015" name="Fish Shellfish Immunol.">
        <title>Early steps in the European eel (Anguilla anguilla)-Vibrio vulnificus interaction in the gills: Role of the RtxA13 toxin.</title>
        <authorList>
            <person name="Callol A."/>
            <person name="Pajuelo D."/>
            <person name="Ebbesson L."/>
            <person name="Teles M."/>
            <person name="MacKenzie S."/>
            <person name="Amaro C."/>
        </authorList>
    </citation>
    <scope>NUCLEOTIDE SEQUENCE</scope>
</reference>
<name>A0A0E9S7K0_ANGAN</name>
<protein>
    <submittedName>
        <fullName evidence="1">Uncharacterized protein</fullName>
    </submittedName>
</protein>
<organism evidence="1">
    <name type="scientific">Anguilla anguilla</name>
    <name type="common">European freshwater eel</name>
    <name type="synonym">Muraena anguilla</name>
    <dbReference type="NCBI Taxonomy" id="7936"/>
    <lineage>
        <taxon>Eukaryota</taxon>
        <taxon>Metazoa</taxon>
        <taxon>Chordata</taxon>
        <taxon>Craniata</taxon>
        <taxon>Vertebrata</taxon>
        <taxon>Euteleostomi</taxon>
        <taxon>Actinopterygii</taxon>
        <taxon>Neopterygii</taxon>
        <taxon>Teleostei</taxon>
        <taxon>Anguilliformes</taxon>
        <taxon>Anguillidae</taxon>
        <taxon>Anguilla</taxon>
    </lineage>
</organism>
<evidence type="ECO:0000313" key="1">
    <source>
        <dbReference type="EMBL" id="JAH37197.1"/>
    </source>
</evidence>
<proteinExistence type="predicted"/>
<sequence length="54" mass="6213">MLLGMLEIHRSFLFMYLPNLTLGILHSDSSWTASSTQNCICLSPPSHKMKHRMH</sequence>
<dbReference type="EMBL" id="GBXM01071380">
    <property type="protein sequence ID" value="JAH37197.1"/>
    <property type="molecule type" value="Transcribed_RNA"/>
</dbReference>